<evidence type="ECO:0000313" key="2">
    <source>
        <dbReference type="Proteomes" id="UP001054945"/>
    </source>
</evidence>
<dbReference type="Proteomes" id="UP001054945">
    <property type="component" value="Unassembled WGS sequence"/>
</dbReference>
<gene>
    <name evidence="1" type="ORF">CEXT_218751</name>
</gene>
<sequence length="73" mass="7959">MHSAGKNPLEAASSESVVRNLRFDYAVDGSGQDTLLLHLIAGDATSIHSNHPYTSLQLQMMLGSDFGRWVVLM</sequence>
<proteinExistence type="predicted"/>
<evidence type="ECO:0000313" key="1">
    <source>
        <dbReference type="EMBL" id="GIY91651.1"/>
    </source>
</evidence>
<reference evidence="1 2" key="1">
    <citation type="submission" date="2021-06" db="EMBL/GenBank/DDBJ databases">
        <title>Caerostris extrusa draft genome.</title>
        <authorList>
            <person name="Kono N."/>
            <person name="Arakawa K."/>
        </authorList>
    </citation>
    <scope>NUCLEOTIDE SEQUENCE [LARGE SCALE GENOMIC DNA]</scope>
</reference>
<comment type="caution">
    <text evidence="1">The sequence shown here is derived from an EMBL/GenBank/DDBJ whole genome shotgun (WGS) entry which is preliminary data.</text>
</comment>
<name>A0AAV4XCH3_CAEEX</name>
<organism evidence="1 2">
    <name type="scientific">Caerostris extrusa</name>
    <name type="common">Bark spider</name>
    <name type="synonym">Caerostris bankana</name>
    <dbReference type="NCBI Taxonomy" id="172846"/>
    <lineage>
        <taxon>Eukaryota</taxon>
        <taxon>Metazoa</taxon>
        <taxon>Ecdysozoa</taxon>
        <taxon>Arthropoda</taxon>
        <taxon>Chelicerata</taxon>
        <taxon>Arachnida</taxon>
        <taxon>Araneae</taxon>
        <taxon>Araneomorphae</taxon>
        <taxon>Entelegynae</taxon>
        <taxon>Araneoidea</taxon>
        <taxon>Araneidae</taxon>
        <taxon>Caerostris</taxon>
    </lineage>
</organism>
<dbReference type="EMBL" id="BPLR01000036">
    <property type="protein sequence ID" value="GIY91651.1"/>
    <property type="molecule type" value="Genomic_DNA"/>
</dbReference>
<accession>A0AAV4XCH3</accession>
<protein>
    <submittedName>
        <fullName evidence="1">Uncharacterized protein</fullName>
    </submittedName>
</protein>
<keyword evidence="2" id="KW-1185">Reference proteome</keyword>
<dbReference type="AlphaFoldDB" id="A0AAV4XCH3"/>